<proteinExistence type="predicted"/>
<evidence type="ECO:0000256" key="1">
    <source>
        <dbReference type="SAM" id="MobiDB-lite"/>
    </source>
</evidence>
<feature type="region of interest" description="Disordered" evidence="1">
    <location>
        <begin position="14"/>
        <end position="74"/>
    </location>
</feature>
<gene>
    <name evidence="2" type="ORF">g.12495</name>
</gene>
<feature type="compositionally biased region" description="Low complexity" evidence="1">
    <location>
        <begin position="53"/>
        <end position="71"/>
    </location>
</feature>
<dbReference type="EMBL" id="GEBQ01014853">
    <property type="protein sequence ID" value="JAT25124.1"/>
    <property type="molecule type" value="Transcribed_RNA"/>
</dbReference>
<sequence>MKYQKFSSVINAGLTEVDMQDNAVESSPKMKKKSNGNSFAKKRKMDSTSAKHVNTSSESEVETQSSESSNVKPECQSVFEYVDVNSHQNRDGKNSKMKDKLKNLHANKIKNNNKQKICSILDAILHAKQEELFSSFEAVDLLQNLIEGQSMENKTENMEMVNGLLLTGEKKTPE</sequence>
<protein>
    <submittedName>
        <fullName evidence="2">Uncharacterized protein</fullName>
    </submittedName>
</protein>
<organism evidence="2">
    <name type="scientific">Graphocephala atropunctata</name>
    <dbReference type="NCBI Taxonomy" id="36148"/>
    <lineage>
        <taxon>Eukaryota</taxon>
        <taxon>Metazoa</taxon>
        <taxon>Ecdysozoa</taxon>
        <taxon>Arthropoda</taxon>
        <taxon>Hexapoda</taxon>
        <taxon>Insecta</taxon>
        <taxon>Pterygota</taxon>
        <taxon>Neoptera</taxon>
        <taxon>Paraneoptera</taxon>
        <taxon>Hemiptera</taxon>
        <taxon>Auchenorrhyncha</taxon>
        <taxon>Membracoidea</taxon>
        <taxon>Cicadellidae</taxon>
        <taxon>Cicadellinae</taxon>
        <taxon>Cicadellini</taxon>
        <taxon>Graphocephala</taxon>
    </lineage>
</organism>
<feature type="compositionally biased region" description="Basic residues" evidence="1">
    <location>
        <begin position="29"/>
        <end position="44"/>
    </location>
</feature>
<dbReference type="AlphaFoldDB" id="A0A1B6LNM1"/>
<reference evidence="2" key="1">
    <citation type="submission" date="2015-11" db="EMBL/GenBank/DDBJ databases">
        <title>De novo transcriptome assembly of four potential Pierce s Disease insect vectors from Arizona vineyards.</title>
        <authorList>
            <person name="Tassone E.E."/>
        </authorList>
    </citation>
    <scope>NUCLEOTIDE SEQUENCE</scope>
</reference>
<evidence type="ECO:0000313" key="2">
    <source>
        <dbReference type="EMBL" id="JAT25124.1"/>
    </source>
</evidence>
<name>A0A1B6LNM1_9HEMI</name>
<accession>A0A1B6LNM1</accession>